<protein>
    <recommendedName>
        <fullName evidence="2">histidine kinase</fullName>
        <ecNumber evidence="2">2.7.13.3</ecNumber>
    </recommendedName>
</protein>
<keyword evidence="9" id="KW-1185">Reference proteome</keyword>
<evidence type="ECO:0000256" key="1">
    <source>
        <dbReference type="ARBA" id="ARBA00000085"/>
    </source>
</evidence>
<dbReference type="SMART" id="SM00028">
    <property type="entry name" value="TPR"/>
    <property type="match status" value="4"/>
</dbReference>
<evidence type="ECO:0000313" key="9">
    <source>
        <dbReference type="Proteomes" id="UP000256405"/>
    </source>
</evidence>
<keyword evidence="4" id="KW-0802">TPR repeat</keyword>
<dbReference type="Pfam" id="PF13424">
    <property type="entry name" value="TPR_12"/>
    <property type="match status" value="1"/>
</dbReference>
<dbReference type="Gene3D" id="3.30.565.10">
    <property type="entry name" value="Histidine kinase-like ATPase, C-terminal domain"/>
    <property type="match status" value="1"/>
</dbReference>
<evidence type="ECO:0000256" key="6">
    <source>
        <dbReference type="SAM" id="SignalP"/>
    </source>
</evidence>
<dbReference type="Pfam" id="PF02518">
    <property type="entry name" value="HATPase_c"/>
    <property type="match status" value="1"/>
</dbReference>
<evidence type="ECO:0000256" key="2">
    <source>
        <dbReference type="ARBA" id="ARBA00012438"/>
    </source>
</evidence>
<dbReference type="GO" id="GO:0000155">
    <property type="term" value="F:phosphorelay sensor kinase activity"/>
    <property type="evidence" value="ECO:0007669"/>
    <property type="project" value="InterPro"/>
</dbReference>
<evidence type="ECO:0000256" key="3">
    <source>
        <dbReference type="ARBA" id="ARBA00022553"/>
    </source>
</evidence>
<proteinExistence type="predicted"/>
<dbReference type="PROSITE" id="PS50109">
    <property type="entry name" value="HIS_KIN"/>
    <property type="match status" value="1"/>
</dbReference>
<dbReference type="Gene3D" id="1.25.40.10">
    <property type="entry name" value="Tetratricopeptide repeat domain"/>
    <property type="match status" value="2"/>
</dbReference>
<dbReference type="InterPro" id="IPR036097">
    <property type="entry name" value="HisK_dim/P_sf"/>
</dbReference>
<dbReference type="SUPFAM" id="SSF47384">
    <property type="entry name" value="Homodimeric domain of signal transducing histidine kinase"/>
    <property type="match status" value="1"/>
</dbReference>
<dbReference type="InterPro" id="IPR005467">
    <property type="entry name" value="His_kinase_dom"/>
</dbReference>
<gene>
    <name evidence="8" type="ORF">C8N25_105190</name>
</gene>
<dbReference type="Proteomes" id="UP000256405">
    <property type="component" value="Unassembled WGS sequence"/>
</dbReference>
<dbReference type="InterPro" id="IPR011990">
    <property type="entry name" value="TPR-like_helical_dom_sf"/>
</dbReference>
<keyword evidence="3" id="KW-0597">Phosphoprotein</keyword>
<dbReference type="InterPro" id="IPR036890">
    <property type="entry name" value="HATPase_C_sf"/>
</dbReference>
<accession>A0A3E0DYH8</accession>
<dbReference type="SUPFAM" id="SSF55874">
    <property type="entry name" value="ATPase domain of HSP90 chaperone/DNA topoisomerase II/histidine kinase"/>
    <property type="match status" value="1"/>
</dbReference>
<dbReference type="EMBL" id="QUNF01000005">
    <property type="protein sequence ID" value="REG91078.1"/>
    <property type="molecule type" value="Genomic_DNA"/>
</dbReference>
<dbReference type="EC" id="2.7.13.3" evidence="2"/>
<dbReference type="SMART" id="SM00387">
    <property type="entry name" value="HATPase_c"/>
    <property type="match status" value="1"/>
</dbReference>
<dbReference type="PROSITE" id="PS50005">
    <property type="entry name" value="TPR"/>
    <property type="match status" value="1"/>
</dbReference>
<name>A0A3E0DYH8_9BACT</name>
<evidence type="ECO:0000259" key="7">
    <source>
        <dbReference type="PROSITE" id="PS50109"/>
    </source>
</evidence>
<comment type="catalytic activity">
    <reaction evidence="1">
        <text>ATP + protein L-histidine = ADP + protein N-phospho-L-histidine.</text>
        <dbReference type="EC" id="2.7.13.3"/>
    </reaction>
</comment>
<evidence type="ECO:0000256" key="4">
    <source>
        <dbReference type="PROSITE-ProRule" id="PRU00339"/>
    </source>
</evidence>
<dbReference type="PANTHER" id="PTHR43065">
    <property type="entry name" value="SENSOR HISTIDINE KINASE"/>
    <property type="match status" value="1"/>
</dbReference>
<feature type="repeat" description="TPR" evidence="4">
    <location>
        <begin position="120"/>
        <end position="153"/>
    </location>
</feature>
<keyword evidence="5" id="KW-1133">Transmembrane helix</keyword>
<reference evidence="8 9" key="1">
    <citation type="submission" date="2018-08" db="EMBL/GenBank/DDBJ databases">
        <title>Genomic Encyclopedia of Archaeal and Bacterial Type Strains, Phase II (KMG-II): from individual species to whole genera.</title>
        <authorList>
            <person name="Goeker M."/>
        </authorList>
    </citation>
    <scope>NUCLEOTIDE SEQUENCE [LARGE SCALE GENOMIC DNA]</scope>
    <source>
        <strain evidence="8 9">DSM 15986</strain>
    </source>
</reference>
<organism evidence="8 9">
    <name type="scientific">Algoriphagus antarcticus</name>
    <dbReference type="NCBI Taxonomy" id="238540"/>
    <lineage>
        <taxon>Bacteria</taxon>
        <taxon>Pseudomonadati</taxon>
        <taxon>Bacteroidota</taxon>
        <taxon>Cytophagia</taxon>
        <taxon>Cytophagales</taxon>
        <taxon>Cyclobacteriaceae</taxon>
        <taxon>Algoriphagus</taxon>
    </lineage>
</organism>
<dbReference type="Gene3D" id="1.10.287.130">
    <property type="match status" value="1"/>
</dbReference>
<dbReference type="InterPro" id="IPR004358">
    <property type="entry name" value="Sig_transdc_His_kin-like_C"/>
</dbReference>
<dbReference type="InterPro" id="IPR003594">
    <property type="entry name" value="HATPase_dom"/>
</dbReference>
<keyword evidence="6" id="KW-0732">Signal</keyword>
<dbReference type="InterPro" id="IPR003661">
    <property type="entry name" value="HisK_dim/P_dom"/>
</dbReference>
<keyword evidence="5" id="KW-0812">Transmembrane</keyword>
<dbReference type="AlphaFoldDB" id="A0A3E0DYH8"/>
<feature type="domain" description="Histidine kinase" evidence="7">
    <location>
        <begin position="408"/>
        <end position="652"/>
    </location>
</feature>
<dbReference type="InterPro" id="IPR019734">
    <property type="entry name" value="TPR_rpt"/>
</dbReference>
<dbReference type="SMART" id="SM00388">
    <property type="entry name" value="HisKA"/>
    <property type="match status" value="1"/>
</dbReference>
<dbReference type="PANTHER" id="PTHR43065:SF42">
    <property type="entry name" value="TWO-COMPONENT SENSOR PPRA"/>
    <property type="match status" value="1"/>
</dbReference>
<dbReference type="RefSeq" id="WP_240510790.1">
    <property type="nucleotide sequence ID" value="NZ_MSSW01000002.1"/>
</dbReference>
<evidence type="ECO:0000313" key="8">
    <source>
        <dbReference type="EMBL" id="REG91078.1"/>
    </source>
</evidence>
<dbReference type="PRINTS" id="PR00344">
    <property type="entry name" value="BCTRLSENSOR"/>
</dbReference>
<sequence length="652" mass="73053">MKKKILIALFMLATCKSFCQQAYTDSLHHELANAGADSSRLKILSSLIEEYSNSQFDSAIYYAPDAFSLARKLSDKKREAWLFFRMSLSYAGLGNLAKAAEMDLKGLHLAEESNDLHLQANILNTLGKYHSEFKQFDRALDYLRRSFRLYEAAGSEEFSCLSLNFISDTYLESEQIDSAEYYNRQAFQKWNDSQIKNPTFIKMTMLRTRAAIEAQKKNYDAAIKDLHESLIEAGKTDLIEGNYLLAKVFLEINQADSAIVYARKSLLLAESIVQYNGMADAGNILATIYQRRDPQQAILYYQKVIAAHDSASSQMKTNVISNLVGFDEQQRQYEFETATTAYQNKVRQYALISGVAVLLLIAFILFRNNRQKQHLNWTLQQTLTNLRSTQAQLIQSEKMASLGELTAGIAHEIQNPLNFVNNFSEVSAELIDEMNEELGKGDIEEARAIGVDLKDNLSKITHHGKRADAIVKGMLEHSRKSTGEKVLTDINALADEYLRLSFHGMRAKDKSFKADFSTDFDPTLPKVNVVPQEIGRVLLNIINNAFQASAQEDLSGLGSDDKRNLEGLHPTVIVSTKNLGEKIEISVKDNGHGIPDSIKEKIFQPFFTTKPTGQGTGLGLSLSYDIVKAHGGKLEVISLDSQGAEFCIRLPI</sequence>
<dbReference type="CDD" id="cd00082">
    <property type="entry name" value="HisKA"/>
    <property type="match status" value="1"/>
</dbReference>
<feature type="chain" id="PRO_5017639728" description="histidine kinase" evidence="6">
    <location>
        <begin position="23"/>
        <end position="652"/>
    </location>
</feature>
<feature type="transmembrane region" description="Helical" evidence="5">
    <location>
        <begin position="349"/>
        <end position="366"/>
    </location>
</feature>
<feature type="signal peptide" evidence="6">
    <location>
        <begin position="1"/>
        <end position="22"/>
    </location>
</feature>
<evidence type="ECO:0000256" key="5">
    <source>
        <dbReference type="SAM" id="Phobius"/>
    </source>
</evidence>
<keyword evidence="5" id="KW-0472">Membrane</keyword>
<dbReference type="SUPFAM" id="SSF48452">
    <property type="entry name" value="TPR-like"/>
    <property type="match status" value="2"/>
</dbReference>
<comment type="caution">
    <text evidence="8">The sequence shown here is derived from an EMBL/GenBank/DDBJ whole genome shotgun (WGS) entry which is preliminary data.</text>
</comment>